<sequence>MEKLKAAGLYGGGLISLSGALVKRYNECLAVLGLSPTTLPHFKVDAMGWSPEISEERKDPYYLNIGEANSNAILVSPQQEQLPVYMPFHSFDRDLIRAVFAAYRKEIKDITKDSAICIHLDQKMDAYHNPLDLLYYTKIEVTFKLINDLEKKQRQQLDLVAQFNEGNNFINRELHHKILKSARDHGDLRTRKLLLEVLNLPVSSFYTRAFGGVFILKDFIKPVMIFESTETFNTAIKDTSHDVLLYHIDHTELIETLQHHLIVERDLHKAARTDRYERIKKHLLSSHLSATEHPLNEILASQFLFKKYLNTLDPEVQKQLLSVERFNQRKIVERELKEDEVVPPMFLKALLAPHSALEEEHKELINTLICKMMPIDPLHLYWFDKQNFYSNYSQWNENYKDWVIDCILESHKTESV</sequence>
<evidence type="ECO:0000313" key="1">
    <source>
        <dbReference type="EMBL" id="QNJ97976.1"/>
    </source>
</evidence>
<evidence type="ECO:0000313" key="2">
    <source>
        <dbReference type="Proteomes" id="UP000515514"/>
    </source>
</evidence>
<keyword evidence="2" id="KW-1185">Reference proteome</keyword>
<dbReference type="Pfam" id="PF20343">
    <property type="entry name" value="DUF6638"/>
    <property type="match status" value="1"/>
</dbReference>
<name>A0A7G8PUG0_9FLAO</name>
<dbReference type="Proteomes" id="UP000515514">
    <property type="component" value="Chromosome"/>
</dbReference>
<dbReference type="EMBL" id="CP052909">
    <property type="protein sequence ID" value="QNJ97976.1"/>
    <property type="molecule type" value="Genomic_DNA"/>
</dbReference>
<protein>
    <submittedName>
        <fullName evidence="1">Uncharacterized protein</fullName>
    </submittedName>
</protein>
<dbReference type="AlphaFoldDB" id="A0A7G8PUG0"/>
<reference evidence="1 2" key="1">
    <citation type="submission" date="2020-04" db="EMBL/GenBank/DDBJ databases">
        <title>Genome sequence of Altibacter aquimarinus strain ALE3EI.</title>
        <authorList>
            <person name="Oh H.-M."/>
            <person name="Jang D."/>
        </authorList>
    </citation>
    <scope>NUCLEOTIDE SEQUENCE [LARGE SCALE GENOMIC DNA]</scope>
    <source>
        <strain evidence="1 2">ALE3EI</strain>
    </source>
</reference>
<organism evidence="1 2">
    <name type="scientific">Constantimarinum furrinae</name>
    <dbReference type="NCBI Taxonomy" id="2562285"/>
    <lineage>
        <taxon>Bacteria</taxon>
        <taxon>Pseudomonadati</taxon>
        <taxon>Bacteroidota</taxon>
        <taxon>Flavobacteriia</taxon>
        <taxon>Flavobacteriales</taxon>
        <taxon>Flavobacteriaceae</taxon>
        <taxon>Altibacter/Constantimarinum group</taxon>
        <taxon>Constantimarinum</taxon>
    </lineage>
</organism>
<gene>
    <name evidence="1" type="ORF">ALE3EI_1415</name>
</gene>
<dbReference type="RefSeq" id="WP_186987603.1">
    <property type="nucleotide sequence ID" value="NZ_CP052909.1"/>
</dbReference>
<proteinExistence type="predicted"/>
<dbReference type="KEGG" id="alti:ALE3EI_1415"/>
<accession>A0A7G8PUG0</accession>
<dbReference type="InterPro" id="IPR046578">
    <property type="entry name" value="DUF6638"/>
</dbReference>